<evidence type="ECO:0000313" key="5">
    <source>
        <dbReference type="EMBL" id="MBT1698748.1"/>
    </source>
</evidence>
<dbReference type="SMART" id="SM00382">
    <property type="entry name" value="AAA"/>
    <property type="match status" value="1"/>
</dbReference>
<dbReference type="InterPro" id="IPR027417">
    <property type="entry name" value="P-loop_NTPase"/>
</dbReference>
<evidence type="ECO:0000256" key="3">
    <source>
        <dbReference type="ARBA" id="ARBA00022840"/>
    </source>
</evidence>
<evidence type="ECO:0000256" key="1">
    <source>
        <dbReference type="ARBA" id="ARBA00022448"/>
    </source>
</evidence>
<dbReference type="InterPro" id="IPR013611">
    <property type="entry name" value="Transp-assoc_OB_typ2"/>
</dbReference>
<dbReference type="SUPFAM" id="SSF50331">
    <property type="entry name" value="MOP-like"/>
    <property type="match status" value="1"/>
</dbReference>
<dbReference type="SUPFAM" id="SSF52540">
    <property type="entry name" value="P-loop containing nucleoside triphosphate hydrolases"/>
    <property type="match status" value="1"/>
</dbReference>
<feature type="domain" description="ABC transporter" evidence="4">
    <location>
        <begin position="4"/>
        <end position="231"/>
    </location>
</feature>
<gene>
    <name evidence="5" type="ORF">KK083_17785</name>
</gene>
<dbReference type="Proteomes" id="UP001319200">
    <property type="component" value="Unassembled WGS sequence"/>
</dbReference>
<dbReference type="InterPro" id="IPR003439">
    <property type="entry name" value="ABC_transporter-like_ATP-bd"/>
</dbReference>
<keyword evidence="6" id="KW-1185">Reference proteome</keyword>
<dbReference type="Gene3D" id="2.40.50.140">
    <property type="entry name" value="Nucleic acid-binding proteins"/>
    <property type="match status" value="1"/>
</dbReference>
<dbReference type="Pfam" id="PF08402">
    <property type="entry name" value="TOBE_2"/>
    <property type="match status" value="1"/>
</dbReference>
<name>A0AAP2DLU4_9BACT</name>
<accession>A0AAP2DLU4</accession>
<dbReference type="AlphaFoldDB" id="A0AAP2DLU4"/>
<protein>
    <submittedName>
        <fullName evidence="5">ABC transporter ATP-binding protein</fullName>
    </submittedName>
</protein>
<dbReference type="Gene3D" id="3.40.50.300">
    <property type="entry name" value="P-loop containing nucleotide triphosphate hydrolases"/>
    <property type="match status" value="1"/>
</dbReference>
<organism evidence="5 6">
    <name type="scientific">Chryseosolibacter histidini</name>
    <dbReference type="NCBI Taxonomy" id="2782349"/>
    <lineage>
        <taxon>Bacteria</taxon>
        <taxon>Pseudomonadati</taxon>
        <taxon>Bacteroidota</taxon>
        <taxon>Cytophagia</taxon>
        <taxon>Cytophagales</taxon>
        <taxon>Chryseotaleaceae</taxon>
        <taxon>Chryseosolibacter</taxon>
    </lineage>
</organism>
<dbReference type="GO" id="GO:0043190">
    <property type="term" value="C:ATP-binding cassette (ABC) transporter complex"/>
    <property type="evidence" value="ECO:0007669"/>
    <property type="project" value="InterPro"/>
</dbReference>
<dbReference type="EMBL" id="JAHESF010000017">
    <property type="protein sequence ID" value="MBT1698748.1"/>
    <property type="molecule type" value="Genomic_DNA"/>
</dbReference>
<evidence type="ECO:0000313" key="6">
    <source>
        <dbReference type="Proteomes" id="UP001319200"/>
    </source>
</evidence>
<dbReference type="Pfam" id="PF00005">
    <property type="entry name" value="ABC_tran"/>
    <property type="match status" value="1"/>
</dbReference>
<dbReference type="PANTHER" id="PTHR42781:SF4">
    <property type="entry name" value="SPERMIDINE_PUTRESCINE IMPORT ATP-BINDING PROTEIN POTA"/>
    <property type="match status" value="1"/>
</dbReference>
<comment type="caution">
    <text evidence="5">The sequence shown here is derived from an EMBL/GenBank/DDBJ whole genome shotgun (WGS) entry which is preliminary data.</text>
</comment>
<keyword evidence="2" id="KW-0547">Nucleotide-binding</keyword>
<evidence type="ECO:0000256" key="2">
    <source>
        <dbReference type="ARBA" id="ARBA00022741"/>
    </source>
</evidence>
<proteinExistence type="predicted"/>
<keyword evidence="3 5" id="KW-0067">ATP-binding</keyword>
<dbReference type="InterPro" id="IPR050093">
    <property type="entry name" value="ABC_SmlMolc_Importer"/>
</dbReference>
<dbReference type="InterPro" id="IPR017871">
    <property type="entry name" value="ABC_transporter-like_CS"/>
</dbReference>
<dbReference type="GO" id="GO:0005524">
    <property type="term" value="F:ATP binding"/>
    <property type="evidence" value="ECO:0007669"/>
    <property type="project" value="UniProtKB-KW"/>
</dbReference>
<dbReference type="RefSeq" id="WP_254165499.1">
    <property type="nucleotide sequence ID" value="NZ_JAHESF010000017.1"/>
</dbReference>
<reference evidence="5 6" key="1">
    <citation type="submission" date="2021-05" db="EMBL/GenBank/DDBJ databases">
        <title>A Polyphasic approach of four new species of the genus Ohtaekwangia: Ohtaekwangia histidinii sp. nov., Ohtaekwangia cretensis sp. nov., Ohtaekwangia indiensis sp. nov., Ohtaekwangia reichenbachii sp. nov. from diverse environment.</title>
        <authorList>
            <person name="Octaviana S."/>
        </authorList>
    </citation>
    <scope>NUCLEOTIDE SEQUENCE [LARGE SCALE GENOMIC DNA]</scope>
    <source>
        <strain evidence="5 6">PWU4</strain>
    </source>
</reference>
<dbReference type="PROSITE" id="PS00211">
    <property type="entry name" value="ABC_TRANSPORTER_1"/>
    <property type="match status" value="1"/>
</dbReference>
<dbReference type="Gene3D" id="2.40.50.100">
    <property type="match status" value="1"/>
</dbReference>
<dbReference type="InterPro" id="IPR008995">
    <property type="entry name" value="Mo/tungstate-bd_C_term_dom"/>
</dbReference>
<evidence type="ECO:0000259" key="4">
    <source>
        <dbReference type="PROSITE" id="PS50893"/>
    </source>
</evidence>
<dbReference type="PANTHER" id="PTHR42781">
    <property type="entry name" value="SPERMIDINE/PUTRESCINE IMPORT ATP-BINDING PROTEIN POTA"/>
    <property type="match status" value="1"/>
</dbReference>
<dbReference type="InterPro" id="IPR003593">
    <property type="entry name" value="AAA+_ATPase"/>
</dbReference>
<dbReference type="PROSITE" id="PS50893">
    <property type="entry name" value="ABC_TRANSPORTER_2"/>
    <property type="match status" value="1"/>
</dbReference>
<dbReference type="InterPro" id="IPR012340">
    <property type="entry name" value="NA-bd_OB-fold"/>
</dbReference>
<keyword evidence="1" id="KW-0813">Transport</keyword>
<dbReference type="GO" id="GO:0016887">
    <property type="term" value="F:ATP hydrolysis activity"/>
    <property type="evidence" value="ECO:0007669"/>
    <property type="project" value="InterPro"/>
</dbReference>
<sequence length="328" mass="35919">MMLLTVSSISKLGEGDHVLKDVSFSLQRHQRIAIAGETGSGKSTLLKIIAGLIQPDTGEVRLHDERVLGPAEKLVPGHPDIAYLSQHFELPQFLRVEQALDYANVLSDDSASTLYEVCRIGHLLRRRTDQLSGGERQRVAIARLLIASPSLLLLDEPFSNLDVAHKQLLKTVIEDIGASLKITCMLVSHDPADTLSWADHILVMKAGRVVQQGSPAEVYSQPVDAYTAGLFGKYNLIDPASSRQIFELAGIKANGKSMLIRPEHFKITQQGANTLTGKVSQVNFFGGYYELEVALPHGNITLRKTTGDTIPKGETIHITFDPANAWLI</sequence>
<dbReference type="GO" id="GO:0022857">
    <property type="term" value="F:transmembrane transporter activity"/>
    <property type="evidence" value="ECO:0007669"/>
    <property type="project" value="InterPro"/>
</dbReference>